<feature type="compositionally biased region" description="Basic and acidic residues" evidence="1">
    <location>
        <begin position="16"/>
        <end position="39"/>
    </location>
</feature>
<evidence type="ECO:0000313" key="3">
    <source>
        <dbReference type="EMBL" id="UYG17081.1"/>
    </source>
</evidence>
<dbReference type="Proteomes" id="UP001164305">
    <property type="component" value="Chromosome"/>
</dbReference>
<dbReference type="RefSeq" id="WP_263594290.1">
    <property type="nucleotide sequence ID" value="NZ_CP107020.1"/>
</dbReference>
<evidence type="ECO:0000256" key="1">
    <source>
        <dbReference type="SAM" id="MobiDB-lite"/>
    </source>
</evidence>
<feature type="transmembrane region" description="Helical" evidence="2">
    <location>
        <begin position="81"/>
        <end position="105"/>
    </location>
</feature>
<feature type="transmembrane region" description="Helical" evidence="2">
    <location>
        <begin position="53"/>
        <end position="75"/>
    </location>
</feature>
<evidence type="ECO:0000256" key="2">
    <source>
        <dbReference type="SAM" id="Phobius"/>
    </source>
</evidence>
<keyword evidence="4" id="KW-1185">Reference proteome</keyword>
<accession>A0ABY6G2Q0</accession>
<sequence length="126" mass="13653">MTDPRPLDSPAEPDAPEDREPDAPDDREPDASGEPRPEDGQVLLVRRRRVPALGFWVALVLVIPFLAGMVVAWVVDVRTLTGMLYFGVTAALLIGFPLALVAAVVDAVLERRRRRTAHGPGEPPVG</sequence>
<protein>
    <submittedName>
        <fullName evidence="3">Uncharacterized protein</fullName>
    </submittedName>
</protein>
<dbReference type="EMBL" id="CP107020">
    <property type="protein sequence ID" value="UYG17081.1"/>
    <property type="molecule type" value="Genomic_DNA"/>
</dbReference>
<reference evidence="3" key="1">
    <citation type="submission" date="2022-10" db="EMBL/GenBank/DDBJ databases">
        <title>Whole-Genome Sequencing of Brachybacterium huguangmaarense BRM-3, Isolated from Betula schmidtii.</title>
        <authorList>
            <person name="Haam D."/>
        </authorList>
    </citation>
    <scope>NUCLEOTIDE SEQUENCE</scope>
    <source>
        <strain evidence="3">BRM-3</strain>
    </source>
</reference>
<organism evidence="3 4">
    <name type="scientific">Brachybacterium huguangmaarense</name>
    <dbReference type="NCBI Taxonomy" id="1652028"/>
    <lineage>
        <taxon>Bacteria</taxon>
        <taxon>Bacillati</taxon>
        <taxon>Actinomycetota</taxon>
        <taxon>Actinomycetes</taxon>
        <taxon>Micrococcales</taxon>
        <taxon>Dermabacteraceae</taxon>
        <taxon>Brachybacterium</taxon>
    </lineage>
</organism>
<keyword evidence="2" id="KW-0812">Transmembrane</keyword>
<gene>
    <name evidence="3" type="ORF">BRM3_01200</name>
</gene>
<keyword evidence="2" id="KW-1133">Transmembrane helix</keyword>
<evidence type="ECO:0000313" key="4">
    <source>
        <dbReference type="Proteomes" id="UP001164305"/>
    </source>
</evidence>
<proteinExistence type="predicted"/>
<name>A0ABY6G2Q0_9MICO</name>
<feature type="region of interest" description="Disordered" evidence="1">
    <location>
        <begin position="1"/>
        <end position="40"/>
    </location>
</feature>
<keyword evidence="2" id="KW-0472">Membrane</keyword>